<evidence type="ECO:0000313" key="5">
    <source>
        <dbReference type="Proteomes" id="UP000199470"/>
    </source>
</evidence>
<protein>
    <submittedName>
        <fullName evidence="4">FAD-linked oxidoreductase</fullName>
    </submittedName>
</protein>
<keyword evidence="5" id="KW-1185">Reference proteome</keyword>
<dbReference type="Gene3D" id="3.30.43.10">
    <property type="entry name" value="Uridine Diphospho-n-acetylenolpyruvylglucosamine Reductase, domain 2"/>
    <property type="match status" value="1"/>
</dbReference>
<dbReference type="GO" id="GO:0071949">
    <property type="term" value="F:FAD binding"/>
    <property type="evidence" value="ECO:0007669"/>
    <property type="project" value="InterPro"/>
</dbReference>
<dbReference type="InterPro" id="IPR016171">
    <property type="entry name" value="Vanillyl_alc_oxidase_C-sub2"/>
</dbReference>
<dbReference type="PROSITE" id="PS51387">
    <property type="entry name" value="FAD_PCMH"/>
    <property type="match status" value="1"/>
</dbReference>
<dbReference type="InterPro" id="IPR016169">
    <property type="entry name" value="FAD-bd_PCMH_sub2"/>
</dbReference>
<dbReference type="InterPro" id="IPR010031">
    <property type="entry name" value="FAD_lactone_oxidase-like"/>
</dbReference>
<keyword evidence="1" id="KW-0285">Flavoprotein</keyword>
<dbReference type="Gene3D" id="3.30.70.2520">
    <property type="match status" value="1"/>
</dbReference>
<dbReference type="AlphaFoldDB" id="A0A1I4JNP0"/>
<keyword evidence="2" id="KW-0560">Oxidoreductase</keyword>
<dbReference type="Gene3D" id="3.30.465.10">
    <property type="match status" value="1"/>
</dbReference>
<dbReference type="PANTHER" id="PTHR43762:SF1">
    <property type="entry name" value="D-ARABINONO-1,4-LACTONE OXIDASE"/>
    <property type="match status" value="1"/>
</dbReference>
<dbReference type="PIRSF" id="PIRSF000136">
    <property type="entry name" value="LGO_GLO"/>
    <property type="match status" value="1"/>
</dbReference>
<dbReference type="STRING" id="758825.SAMN02982985_01129"/>
<dbReference type="Pfam" id="PF01565">
    <property type="entry name" value="FAD_binding_4"/>
    <property type="match status" value="1"/>
</dbReference>
<evidence type="ECO:0000313" key="4">
    <source>
        <dbReference type="EMBL" id="SFL68215.1"/>
    </source>
</evidence>
<dbReference type="RefSeq" id="WP_093384821.1">
    <property type="nucleotide sequence ID" value="NZ_FOTW01000006.1"/>
</dbReference>
<feature type="domain" description="FAD-binding PCMH-type" evidence="3">
    <location>
        <begin position="50"/>
        <end position="217"/>
    </location>
</feature>
<dbReference type="InterPro" id="IPR006094">
    <property type="entry name" value="Oxid_FAD_bind_N"/>
</dbReference>
<name>A0A1I4JNP0_9BURK</name>
<dbReference type="InterPro" id="IPR036318">
    <property type="entry name" value="FAD-bd_PCMH-like_sf"/>
</dbReference>
<dbReference type="OrthoDB" id="9800184at2"/>
<evidence type="ECO:0000256" key="2">
    <source>
        <dbReference type="ARBA" id="ARBA00023002"/>
    </source>
</evidence>
<accession>A0A1I4JNP0</accession>
<gene>
    <name evidence="4" type="ORF">SAMN02982985_01129</name>
</gene>
<reference evidence="4 5" key="1">
    <citation type="submission" date="2016-10" db="EMBL/GenBank/DDBJ databases">
        <authorList>
            <person name="de Groot N.N."/>
        </authorList>
    </citation>
    <scope>NUCLEOTIDE SEQUENCE [LARGE SCALE GENOMIC DNA]</scope>
    <source>
        <strain evidence="4 5">ATCC 43154</strain>
    </source>
</reference>
<dbReference type="SUPFAM" id="SSF56176">
    <property type="entry name" value="FAD-binding/transporter-associated domain-like"/>
    <property type="match status" value="1"/>
</dbReference>
<dbReference type="PANTHER" id="PTHR43762">
    <property type="entry name" value="L-GULONOLACTONE OXIDASE"/>
    <property type="match status" value="1"/>
</dbReference>
<dbReference type="InterPro" id="IPR007173">
    <property type="entry name" value="ALO_C"/>
</dbReference>
<organism evidence="4 5">
    <name type="scientific">Rugamonas rubra</name>
    <dbReference type="NCBI Taxonomy" id="758825"/>
    <lineage>
        <taxon>Bacteria</taxon>
        <taxon>Pseudomonadati</taxon>
        <taxon>Pseudomonadota</taxon>
        <taxon>Betaproteobacteria</taxon>
        <taxon>Burkholderiales</taxon>
        <taxon>Oxalobacteraceae</taxon>
        <taxon>Telluria group</taxon>
        <taxon>Rugamonas</taxon>
    </lineage>
</organism>
<dbReference type="Proteomes" id="UP000199470">
    <property type="component" value="Unassembled WGS sequence"/>
</dbReference>
<evidence type="ECO:0000259" key="3">
    <source>
        <dbReference type="PROSITE" id="PS51387"/>
    </source>
</evidence>
<dbReference type="GO" id="GO:0003885">
    <property type="term" value="F:D-arabinono-1,4-lactone oxidase activity"/>
    <property type="evidence" value="ECO:0007669"/>
    <property type="project" value="InterPro"/>
</dbReference>
<proteinExistence type="predicted"/>
<dbReference type="InterPro" id="IPR016167">
    <property type="entry name" value="FAD-bd_PCMH_sub1"/>
</dbReference>
<dbReference type="Gene3D" id="1.10.45.10">
    <property type="entry name" value="Vanillyl-alcohol Oxidase, Chain A, domain 4"/>
    <property type="match status" value="1"/>
</dbReference>
<keyword evidence="1" id="KW-0274">FAD</keyword>
<dbReference type="InterPro" id="IPR016166">
    <property type="entry name" value="FAD-bd_PCMH"/>
</dbReference>
<dbReference type="EMBL" id="FOTW01000006">
    <property type="protein sequence ID" value="SFL68215.1"/>
    <property type="molecule type" value="Genomic_DNA"/>
</dbReference>
<dbReference type="GO" id="GO:0016020">
    <property type="term" value="C:membrane"/>
    <property type="evidence" value="ECO:0007669"/>
    <property type="project" value="InterPro"/>
</dbReference>
<dbReference type="Pfam" id="PF04030">
    <property type="entry name" value="ALO"/>
    <property type="match status" value="1"/>
</dbReference>
<sequence length="466" mass="50745">MIRRDFLRAAAAGAVVSVLPACGRSDAVPQSPVDFVAGKPLPWINWSGNQSCTPALRLAPASEAELVDALKRASGVVRAVGASHSFSAVVPTDGTLIATDLLSGLVGHDAASLQAEIWAGTRMHALGPLLHGVGQALPNMPDMDYPAMGGAIVNSVHGTGQRYGSMSSYVTALTLATPSGELIDCSASKRSEIFHAARTSVGALGIVSRMTLQNDKPFRLVETTRIEKTEDVLAELAQRCAAHRNFEFLPLPHSTLAVTVASDLAGPNDAPSGEDDPEAVNSLRTLLQAVGWMPGIGEAAYDKLLTTFLAGGAAQVRVGHSFDVFPHVRVVRFREMEYTVPAESGPDCVREILRTIRERKLPIAFPLEYRYVKADEIWLSMFEGRDGCSISVHQYGDTDHRAYFAEIEPIFWKYQGRPHWGKLHTLDAARLAALYPRHWKDFHEVRRSLDPQGRMMNAHLKHIFGV</sequence>
<dbReference type="NCBIfam" id="TIGR01679">
    <property type="entry name" value="bact_FAD_ox"/>
    <property type="match status" value="1"/>
</dbReference>
<evidence type="ECO:0000256" key="1">
    <source>
        <dbReference type="ARBA" id="ARBA00022827"/>
    </source>
</evidence>